<evidence type="ECO:0000313" key="2">
    <source>
        <dbReference type="EMBL" id="KAF2687500.1"/>
    </source>
</evidence>
<evidence type="ECO:0000313" key="3">
    <source>
        <dbReference type="Proteomes" id="UP000799291"/>
    </source>
</evidence>
<proteinExistence type="predicted"/>
<keyword evidence="3" id="KW-1185">Reference proteome</keyword>
<dbReference type="OrthoDB" id="5317242at2759"/>
<dbReference type="AlphaFoldDB" id="A0A6G1JB98"/>
<keyword evidence="1" id="KW-0732">Signal</keyword>
<protein>
    <submittedName>
        <fullName evidence="2">Uncharacterized protein</fullName>
    </submittedName>
</protein>
<feature type="chain" id="PRO_5026235227" evidence="1">
    <location>
        <begin position="18"/>
        <end position="191"/>
    </location>
</feature>
<name>A0A6G1JB98_9PLEO</name>
<dbReference type="Proteomes" id="UP000799291">
    <property type="component" value="Unassembled WGS sequence"/>
</dbReference>
<sequence>MHISIVLFTIYITTSLAAALPASATYAAPPSAPALPTAKAPEFFLVTSDQSEPSLNTSVLRGVSATTPFQDDPLTSYLVLRLLASGYNTLPAFNFTTAHTLSTLLSTGRGTYTYDTAPVVSGQQLQFLRQNRTAGNIGLKDGYLVSVDGQTVGWTVCKTTRGSELLYWKGVGANCRATFLQAVRGAPYRKR</sequence>
<feature type="signal peptide" evidence="1">
    <location>
        <begin position="1"/>
        <end position="17"/>
    </location>
</feature>
<reference evidence="2" key="1">
    <citation type="journal article" date="2020" name="Stud. Mycol.">
        <title>101 Dothideomycetes genomes: a test case for predicting lifestyles and emergence of pathogens.</title>
        <authorList>
            <person name="Haridas S."/>
            <person name="Albert R."/>
            <person name="Binder M."/>
            <person name="Bloem J."/>
            <person name="Labutti K."/>
            <person name="Salamov A."/>
            <person name="Andreopoulos B."/>
            <person name="Baker S."/>
            <person name="Barry K."/>
            <person name="Bills G."/>
            <person name="Bluhm B."/>
            <person name="Cannon C."/>
            <person name="Castanera R."/>
            <person name="Culley D."/>
            <person name="Daum C."/>
            <person name="Ezra D."/>
            <person name="Gonzalez J."/>
            <person name="Henrissat B."/>
            <person name="Kuo A."/>
            <person name="Liang C."/>
            <person name="Lipzen A."/>
            <person name="Lutzoni F."/>
            <person name="Magnuson J."/>
            <person name="Mondo S."/>
            <person name="Nolan M."/>
            <person name="Ohm R."/>
            <person name="Pangilinan J."/>
            <person name="Park H.-J."/>
            <person name="Ramirez L."/>
            <person name="Alfaro M."/>
            <person name="Sun H."/>
            <person name="Tritt A."/>
            <person name="Yoshinaga Y."/>
            <person name="Zwiers L.-H."/>
            <person name="Turgeon B."/>
            <person name="Goodwin S."/>
            <person name="Spatafora J."/>
            <person name="Crous P."/>
            <person name="Grigoriev I."/>
        </authorList>
    </citation>
    <scope>NUCLEOTIDE SEQUENCE</scope>
    <source>
        <strain evidence="2">CBS 122367</strain>
    </source>
</reference>
<organism evidence="2 3">
    <name type="scientific">Lentithecium fluviatile CBS 122367</name>
    <dbReference type="NCBI Taxonomy" id="1168545"/>
    <lineage>
        <taxon>Eukaryota</taxon>
        <taxon>Fungi</taxon>
        <taxon>Dikarya</taxon>
        <taxon>Ascomycota</taxon>
        <taxon>Pezizomycotina</taxon>
        <taxon>Dothideomycetes</taxon>
        <taxon>Pleosporomycetidae</taxon>
        <taxon>Pleosporales</taxon>
        <taxon>Massarineae</taxon>
        <taxon>Lentitheciaceae</taxon>
        <taxon>Lentithecium</taxon>
    </lineage>
</organism>
<evidence type="ECO:0000256" key="1">
    <source>
        <dbReference type="SAM" id="SignalP"/>
    </source>
</evidence>
<dbReference type="EMBL" id="MU005575">
    <property type="protein sequence ID" value="KAF2687500.1"/>
    <property type="molecule type" value="Genomic_DNA"/>
</dbReference>
<gene>
    <name evidence="2" type="ORF">K458DRAFT_295832</name>
</gene>
<accession>A0A6G1JB98</accession>